<keyword evidence="1" id="KW-0732">Signal</keyword>
<sequence length="372" mass="36933">MRKRTGGVGALMLLAACGGGASDVAQGNTASAADANASGDVVAAAAAPAAAVAPARPVPGEVKTFSDWAVGCDNLGTCKAAALAPEGEEFPAVLMSITRAAGPNGALSVAFLSSEAIPLPLRVAVDGRPAGEGGRTDDDATRIEGEEAARIVAAAASGKTLSVSDGGNAATSDISLAGLSAALRYIDDRQGRAGTTGALVARGNAPDTRAAPTAPVLTLAAPGGGAAAPSAQQLAEFRKAGECDVDMASNGAAAPETHALGGGKTLLLLPCSMGAYNVMALVYVGDTAGFRPAGFDAPTGMGEEGGVPSVVNGAWENGLLESYDKGRGLGDCGVSASWGWDGAGFRLVEQAVMPECRGNIDFIRTWHAEVRR</sequence>
<dbReference type="AlphaFoldDB" id="A0A4Y8ZUY0"/>
<dbReference type="PROSITE" id="PS51257">
    <property type="entry name" value="PROKAR_LIPOPROTEIN"/>
    <property type="match status" value="1"/>
</dbReference>
<reference evidence="2 3" key="1">
    <citation type="submission" date="2019-03" db="EMBL/GenBank/DDBJ databases">
        <title>Genome sequence of Sphingomonas sp. 17J27-24.</title>
        <authorList>
            <person name="Kim M."/>
            <person name="Maeng S."/>
            <person name="Sathiyaraj S."/>
        </authorList>
    </citation>
    <scope>NUCLEOTIDE SEQUENCE [LARGE SCALE GENOMIC DNA]</scope>
    <source>
        <strain evidence="2 3">17J27-24</strain>
    </source>
</reference>
<dbReference type="EMBL" id="SPDV01000008">
    <property type="protein sequence ID" value="TFI59287.1"/>
    <property type="molecule type" value="Genomic_DNA"/>
</dbReference>
<comment type="caution">
    <text evidence="2">The sequence shown here is derived from an EMBL/GenBank/DDBJ whole genome shotgun (WGS) entry which is preliminary data.</text>
</comment>
<dbReference type="OrthoDB" id="330924at2"/>
<feature type="signal peptide" evidence="1">
    <location>
        <begin position="1"/>
        <end position="21"/>
    </location>
</feature>
<evidence type="ECO:0000313" key="2">
    <source>
        <dbReference type="EMBL" id="TFI59287.1"/>
    </source>
</evidence>
<dbReference type="Pfam" id="PF06674">
    <property type="entry name" value="DUF1176"/>
    <property type="match status" value="1"/>
</dbReference>
<feature type="chain" id="PRO_5021346485" evidence="1">
    <location>
        <begin position="22"/>
        <end position="372"/>
    </location>
</feature>
<protein>
    <submittedName>
        <fullName evidence="2">DUF1176 domain-containing protein</fullName>
    </submittedName>
</protein>
<accession>A0A4Y8ZUY0</accession>
<proteinExistence type="predicted"/>
<dbReference type="InterPro" id="IPR009560">
    <property type="entry name" value="DUF1176"/>
</dbReference>
<evidence type="ECO:0000256" key="1">
    <source>
        <dbReference type="SAM" id="SignalP"/>
    </source>
</evidence>
<dbReference type="RefSeq" id="WP_135084527.1">
    <property type="nucleotide sequence ID" value="NZ_SPDV01000008.1"/>
</dbReference>
<name>A0A4Y8ZUY0_9SPHN</name>
<evidence type="ECO:0000313" key="3">
    <source>
        <dbReference type="Proteomes" id="UP000298213"/>
    </source>
</evidence>
<organism evidence="2 3">
    <name type="scientific">Sphingomonas parva</name>
    <dbReference type="NCBI Taxonomy" id="2555898"/>
    <lineage>
        <taxon>Bacteria</taxon>
        <taxon>Pseudomonadati</taxon>
        <taxon>Pseudomonadota</taxon>
        <taxon>Alphaproteobacteria</taxon>
        <taxon>Sphingomonadales</taxon>
        <taxon>Sphingomonadaceae</taxon>
        <taxon>Sphingomonas</taxon>
    </lineage>
</organism>
<dbReference type="Proteomes" id="UP000298213">
    <property type="component" value="Unassembled WGS sequence"/>
</dbReference>
<gene>
    <name evidence="2" type="ORF">E2493_05450</name>
</gene>
<keyword evidence="3" id="KW-1185">Reference proteome</keyword>